<dbReference type="Gene3D" id="3.40.630.10">
    <property type="entry name" value="Zn peptidases"/>
    <property type="match status" value="1"/>
</dbReference>
<dbReference type="OrthoDB" id="5294005at2"/>
<sequence>MQHHPFLLTLLFSAFTLALPAQERYHSPDELETSIRQLERQYSDWLEVSSLAKTVEGEDIWLLTIGSGPTAEHPALVVAGGVDGSHLIGTELALGVARELLAGAGTDSIRQLLATTTFYIFPQLAPDAAKQYFADLRYERHLNGRATDNDRDGYTDEDPYEDLNGDGMITMMRISDPTGNYLPHPADERILTKAKSDAGTSGQYRILTEGTDNDHDGNFNEDGPGGINFNENLTFNYEPFQAGSGEYAVSEPESRAVLDFLYNHWNIFAVLTFGPSDNLAAPMEYKPSNRQGRKISGILQEDAGVNKMLSELYGEFVKPPKGAKTTTQGGGFMEWAYFHFGRFSFGTPGWYLPTWEMPKDSTEREKFKPNEDKNKEVDFLRWAEDAGLEEAFVPWTAVEHPDFPGQTVEVGGIAPFVMTNPPYSEVPALVKKHTEFVMALAKKRPQVELVNVRSEKVDDGLWRVKAAVYNSGDMPTTSEIGDRVKWLKSLRIDLKLANGQELISGRKVTLLSSVAGGGSSEMSWLIKGNGNISIEASAPHCGRSEESLNLR</sequence>
<feature type="region of interest" description="Disordered" evidence="8">
    <location>
        <begin position="144"/>
        <end position="166"/>
    </location>
</feature>
<feature type="domain" description="Peptidase M14" evidence="9">
    <location>
        <begin position="24"/>
        <end position="303"/>
    </location>
</feature>
<evidence type="ECO:0000259" key="9">
    <source>
        <dbReference type="PROSITE" id="PS52035"/>
    </source>
</evidence>
<gene>
    <name evidence="10" type="ORF">CRP01_36165</name>
</gene>
<evidence type="ECO:0000313" key="10">
    <source>
        <dbReference type="EMBL" id="PHN01655.1"/>
    </source>
</evidence>
<feature type="compositionally biased region" description="Basic and acidic residues" evidence="8">
    <location>
        <begin position="144"/>
        <end position="154"/>
    </location>
</feature>
<keyword evidence="6" id="KW-0482">Metalloprotease</keyword>
<keyword evidence="3" id="KW-0645">Protease</keyword>
<dbReference type="GO" id="GO:0004181">
    <property type="term" value="F:metallocarboxypeptidase activity"/>
    <property type="evidence" value="ECO:0007669"/>
    <property type="project" value="InterPro"/>
</dbReference>
<keyword evidence="11" id="KW-1185">Reference proteome</keyword>
<dbReference type="PROSITE" id="PS52035">
    <property type="entry name" value="PEPTIDASE_M14"/>
    <property type="match status" value="1"/>
</dbReference>
<dbReference type="AlphaFoldDB" id="A0A2D0MZH8"/>
<protein>
    <submittedName>
        <fullName evidence="10">Peptidase</fullName>
    </submittedName>
</protein>
<accession>A0A2D0MZH8</accession>
<dbReference type="GO" id="GO:0006508">
    <property type="term" value="P:proteolysis"/>
    <property type="evidence" value="ECO:0007669"/>
    <property type="project" value="UniProtKB-KW"/>
</dbReference>
<name>A0A2D0MZH8_FLAN2</name>
<dbReference type="GO" id="GO:0005615">
    <property type="term" value="C:extracellular space"/>
    <property type="evidence" value="ECO:0007669"/>
    <property type="project" value="TreeGrafter"/>
</dbReference>
<dbReference type="InterPro" id="IPR000834">
    <property type="entry name" value="Peptidase_M14"/>
</dbReference>
<comment type="similarity">
    <text evidence="2 7">Belongs to the peptidase M14 family.</text>
</comment>
<dbReference type="Pfam" id="PF00246">
    <property type="entry name" value="Peptidase_M14"/>
    <property type="match status" value="1"/>
</dbReference>
<comment type="caution">
    <text evidence="7">Lacks conserved residue(s) required for the propagation of feature annotation.</text>
</comment>
<evidence type="ECO:0000256" key="5">
    <source>
        <dbReference type="ARBA" id="ARBA00022833"/>
    </source>
</evidence>
<dbReference type="EMBL" id="PDUD01000051">
    <property type="protein sequence ID" value="PHN01655.1"/>
    <property type="molecule type" value="Genomic_DNA"/>
</dbReference>
<evidence type="ECO:0000256" key="2">
    <source>
        <dbReference type="ARBA" id="ARBA00005988"/>
    </source>
</evidence>
<dbReference type="SUPFAM" id="SSF53187">
    <property type="entry name" value="Zn-dependent exopeptidases"/>
    <property type="match status" value="1"/>
</dbReference>
<proteinExistence type="inferred from homology"/>
<comment type="caution">
    <text evidence="10">The sequence shown here is derived from an EMBL/GenBank/DDBJ whole genome shotgun (WGS) entry which is preliminary data.</text>
</comment>
<dbReference type="SMART" id="SM00631">
    <property type="entry name" value="Zn_pept"/>
    <property type="match status" value="1"/>
</dbReference>
<dbReference type="RefSeq" id="WP_099154969.1">
    <property type="nucleotide sequence ID" value="NZ_PDUD01000051.1"/>
</dbReference>
<evidence type="ECO:0000256" key="6">
    <source>
        <dbReference type="ARBA" id="ARBA00023049"/>
    </source>
</evidence>
<evidence type="ECO:0000256" key="4">
    <source>
        <dbReference type="ARBA" id="ARBA00022801"/>
    </source>
</evidence>
<dbReference type="PANTHER" id="PTHR11705">
    <property type="entry name" value="PROTEASE FAMILY M14 CARBOXYPEPTIDASE A,B"/>
    <property type="match status" value="1"/>
</dbReference>
<dbReference type="CDD" id="cd06905">
    <property type="entry name" value="M14-like"/>
    <property type="match status" value="1"/>
</dbReference>
<evidence type="ECO:0000256" key="7">
    <source>
        <dbReference type="PROSITE-ProRule" id="PRU01379"/>
    </source>
</evidence>
<comment type="cofactor">
    <cofactor evidence="1">
        <name>Zn(2+)</name>
        <dbReference type="ChEBI" id="CHEBI:29105"/>
    </cofactor>
</comment>
<keyword evidence="5" id="KW-0862">Zinc</keyword>
<evidence type="ECO:0000256" key="3">
    <source>
        <dbReference type="ARBA" id="ARBA00022670"/>
    </source>
</evidence>
<feature type="compositionally biased region" description="Acidic residues" evidence="8">
    <location>
        <begin position="155"/>
        <end position="164"/>
    </location>
</feature>
<keyword evidence="4" id="KW-0378">Hydrolase</keyword>
<dbReference type="GO" id="GO:0008270">
    <property type="term" value="F:zinc ion binding"/>
    <property type="evidence" value="ECO:0007669"/>
    <property type="project" value="InterPro"/>
</dbReference>
<evidence type="ECO:0000313" key="11">
    <source>
        <dbReference type="Proteomes" id="UP000223913"/>
    </source>
</evidence>
<evidence type="ECO:0000256" key="1">
    <source>
        <dbReference type="ARBA" id="ARBA00001947"/>
    </source>
</evidence>
<dbReference type="Proteomes" id="UP000223913">
    <property type="component" value="Unassembled WGS sequence"/>
</dbReference>
<reference evidence="10 11" key="1">
    <citation type="submission" date="2017-10" db="EMBL/GenBank/DDBJ databases">
        <title>The draft genome sequence of Lewinella nigricans NBRC 102662.</title>
        <authorList>
            <person name="Wang K."/>
        </authorList>
    </citation>
    <scope>NUCLEOTIDE SEQUENCE [LARGE SCALE GENOMIC DNA]</scope>
    <source>
        <strain evidence="10 11">NBRC 102662</strain>
    </source>
</reference>
<dbReference type="PANTHER" id="PTHR11705:SF143">
    <property type="entry name" value="SLL0236 PROTEIN"/>
    <property type="match status" value="1"/>
</dbReference>
<organism evidence="10 11">
    <name type="scientific">Flavilitoribacter nigricans (strain ATCC 23147 / DSM 23189 / NBRC 102662 / NCIMB 1420 / SS-2)</name>
    <name type="common">Lewinella nigricans</name>
    <dbReference type="NCBI Taxonomy" id="1122177"/>
    <lineage>
        <taxon>Bacteria</taxon>
        <taxon>Pseudomonadati</taxon>
        <taxon>Bacteroidota</taxon>
        <taxon>Saprospiria</taxon>
        <taxon>Saprospirales</taxon>
        <taxon>Lewinellaceae</taxon>
        <taxon>Flavilitoribacter</taxon>
    </lineage>
</organism>
<evidence type="ECO:0000256" key="8">
    <source>
        <dbReference type="SAM" id="MobiDB-lite"/>
    </source>
</evidence>